<accession>A0A2H1V6U8</accession>
<organism evidence="2">
    <name type="scientific">Spodoptera frugiperda</name>
    <name type="common">Fall armyworm</name>
    <dbReference type="NCBI Taxonomy" id="7108"/>
    <lineage>
        <taxon>Eukaryota</taxon>
        <taxon>Metazoa</taxon>
        <taxon>Ecdysozoa</taxon>
        <taxon>Arthropoda</taxon>
        <taxon>Hexapoda</taxon>
        <taxon>Insecta</taxon>
        <taxon>Pterygota</taxon>
        <taxon>Neoptera</taxon>
        <taxon>Endopterygota</taxon>
        <taxon>Lepidoptera</taxon>
        <taxon>Glossata</taxon>
        <taxon>Ditrysia</taxon>
        <taxon>Noctuoidea</taxon>
        <taxon>Noctuidae</taxon>
        <taxon>Amphipyrinae</taxon>
        <taxon>Spodoptera</taxon>
    </lineage>
</organism>
<feature type="region of interest" description="Disordered" evidence="1">
    <location>
        <begin position="1"/>
        <end position="59"/>
    </location>
</feature>
<reference evidence="2" key="1">
    <citation type="submission" date="2016-07" db="EMBL/GenBank/DDBJ databases">
        <authorList>
            <person name="Bretaudeau A."/>
        </authorList>
    </citation>
    <scope>NUCLEOTIDE SEQUENCE</scope>
    <source>
        <strain evidence="2">Rice</strain>
        <tissue evidence="2">Whole body</tissue>
    </source>
</reference>
<dbReference type="EMBL" id="ODYU01000793">
    <property type="protein sequence ID" value="SOQ36112.1"/>
    <property type="molecule type" value="Genomic_DNA"/>
</dbReference>
<sequence length="59" mass="6467">MTASQKEEMASQSPSLRLQTSDSSSQASPMEVVDRLPPHGTDDRRVFGAREENLSPSSF</sequence>
<feature type="compositionally biased region" description="Basic and acidic residues" evidence="1">
    <location>
        <begin position="32"/>
        <end position="53"/>
    </location>
</feature>
<evidence type="ECO:0000313" key="2">
    <source>
        <dbReference type="EMBL" id="SOQ36112.1"/>
    </source>
</evidence>
<dbReference type="AlphaFoldDB" id="A0A2H1V6U8"/>
<name>A0A2H1V6U8_SPOFR</name>
<evidence type="ECO:0000256" key="1">
    <source>
        <dbReference type="SAM" id="MobiDB-lite"/>
    </source>
</evidence>
<gene>
    <name evidence="2" type="ORF">SFRICE_008521</name>
</gene>
<protein>
    <submittedName>
        <fullName evidence="2">SFRICE_008521</fullName>
    </submittedName>
</protein>
<proteinExistence type="predicted"/>
<feature type="compositionally biased region" description="Polar residues" evidence="1">
    <location>
        <begin position="10"/>
        <end position="28"/>
    </location>
</feature>